<dbReference type="Proteomes" id="UP000594454">
    <property type="component" value="Chromosome 6"/>
</dbReference>
<gene>
    <name evidence="1" type="ORF">HERILL_LOCUS14978</name>
</gene>
<dbReference type="InterPro" id="IPR008042">
    <property type="entry name" value="Retrotrans_Pao"/>
</dbReference>
<organism evidence="1 2">
    <name type="scientific">Hermetia illucens</name>
    <name type="common">Black soldier fly</name>
    <dbReference type="NCBI Taxonomy" id="343691"/>
    <lineage>
        <taxon>Eukaryota</taxon>
        <taxon>Metazoa</taxon>
        <taxon>Ecdysozoa</taxon>
        <taxon>Arthropoda</taxon>
        <taxon>Hexapoda</taxon>
        <taxon>Insecta</taxon>
        <taxon>Pterygota</taxon>
        <taxon>Neoptera</taxon>
        <taxon>Endopterygota</taxon>
        <taxon>Diptera</taxon>
        <taxon>Brachycera</taxon>
        <taxon>Stratiomyomorpha</taxon>
        <taxon>Stratiomyidae</taxon>
        <taxon>Hermetiinae</taxon>
        <taxon>Hermetia</taxon>
    </lineage>
</organism>
<accession>A0A7R8V4E0</accession>
<dbReference type="EMBL" id="LR899014">
    <property type="protein sequence ID" value="CAD7092630.1"/>
    <property type="molecule type" value="Genomic_DNA"/>
</dbReference>
<name>A0A7R8V4E0_HERIL</name>
<dbReference type="OrthoDB" id="7762872at2759"/>
<evidence type="ECO:0000313" key="2">
    <source>
        <dbReference type="Proteomes" id="UP000594454"/>
    </source>
</evidence>
<evidence type="ECO:0000313" key="1">
    <source>
        <dbReference type="EMBL" id="CAD7092630.1"/>
    </source>
</evidence>
<dbReference type="PANTHER" id="PTHR22955">
    <property type="entry name" value="RETROTRANSPOSON"/>
    <property type="match status" value="1"/>
</dbReference>
<sequence>MIVSKILIQRLWLQELDWDKPVPDQLKIEWLIYMKEWPALSQLRIPRYIQTSDRSRVELHGFCDASMAAFAAVIYVRRPIAKLAALPIEDHIQ</sequence>
<proteinExistence type="predicted"/>
<dbReference type="Pfam" id="PF05380">
    <property type="entry name" value="Peptidase_A17"/>
    <property type="match status" value="1"/>
</dbReference>
<keyword evidence="2" id="KW-1185">Reference proteome</keyword>
<dbReference type="PANTHER" id="PTHR22955:SF77">
    <property type="entry name" value="ASPARTIC PUTATIVE DOMAIN-CONTAINING PROTEIN-RELATED"/>
    <property type="match status" value="1"/>
</dbReference>
<dbReference type="AlphaFoldDB" id="A0A7R8V4E0"/>
<reference evidence="1 2" key="1">
    <citation type="submission" date="2020-11" db="EMBL/GenBank/DDBJ databases">
        <authorList>
            <person name="Wallbank WR R."/>
            <person name="Pardo Diaz C."/>
            <person name="Kozak K."/>
            <person name="Martin S."/>
            <person name="Jiggins C."/>
            <person name="Moest M."/>
            <person name="Warren A I."/>
            <person name="Generalovic N T."/>
            <person name="Byers J.R.P. K."/>
            <person name="Montejo-Kovacevich G."/>
            <person name="Yen C E."/>
        </authorList>
    </citation>
    <scope>NUCLEOTIDE SEQUENCE [LARGE SCALE GENOMIC DNA]</scope>
</reference>
<dbReference type="InParanoid" id="A0A7R8V4E0"/>
<protein>
    <submittedName>
        <fullName evidence="1">Uncharacterized protein</fullName>
    </submittedName>
</protein>